<dbReference type="GO" id="GO:0043952">
    <property type="term" value="P:protein transport by the Sec complex"/>
    <property type="evidence" value="ECO:0007669"/>
    <property type="project" value="UniProtKB-UniRule"/>
</dbReference>
<name>A9WH86_CHLAA</name>
<feature type="transmembrane region" description="Helical" evidence="10">
    <location>
        <begin position="281"/>
        <end position="302"/>
    </location>
</feature>
<feature type="transmembrane region" description="Helical" evidence="10">
    <location>
        <begin position="384"/>
        <end position="405"/>
    </location>
</feature>
<evidence type="ECO:0000256" key="3">
    <source>
        <dbReference type="ARBA" id="ARBA00022448"/>
    </source>
</evidence>
<dbReference type="Proteomes" id="UP000002008">
    <property type="component" value="Chromosome"/>
</dbReference>
<comment type="function">
    <text evidence="10 11">The central subunit of the protein translocation channel SecYEG. Consists of two halves formed by TMs 1-5 and 6-10. These two domains form a lateral gate at the front which open onto the bilayer between TMs 2 and 7, and are clamped together by SecE at the back. The channel is closed by both a pore ring composed of hydrophobic SecY resides and a short helix (helix 2A) on the extracellular side of the membrane which forms a plug. The plug probably moves laterally to allow the channel to open. The ring and the pore may move independently.</text>
</comment>
<proteinExistence type="inferred from homology"/>
<dbReference type="PANTHER" id="PTHR10906">
    <property type="entry name" value="SECY/SEC61-ALPHA FAMILY MEMBER"/>
    <property type="match status" value="1"/>
</dbReference>
<dbReference type="Gene3D" id="1.10.3370.10">
    <property type="entry name" value="SecY subunit domain"/>
    <property type="match status" value="1"/>
</dbReference>
<dbReference type="GO" id="GO:0006616">
    <property type="term" value="P:SRP-dependent cotranslational protein targeting to membrane, translocation"/>
    <property type="evidence" value="ECO:0000318"/>
    <property type="project" value="GO_Central"/>
</dbReference>
<evidence type="ECO:0000256" key="8">
    <source>
        <dbReference type="ARBA" id="ARBA00023136"/>
    </source>
</evidence>
<dbReference type="PRINTS" id="PR00303">
    <property type="entry name" value="SECYTRNLCASE"/>
</dbReference>
<dbReference type="InterPro" id="IPR002208">
    <property type="entry name" value="SecY/SEC61-alpha"/>
</dbReference>
<organism evidence="14 15">
    <name type="scientific">Chloroflexus aurantiacus (strain ATCC 29366 / DSM 635 / J-10-fl)</name>
    <dbReference type="NCBI Taxonomy" id="324602"/>
    <lineage>
        <taxon>Bacteria</taxon>
        <taxon>Bacillati</taxon>
        <taxon>Chloroflexota</taxon>
        <taxon>Chloroflexia</taxon>
        <taxon>Chloroflexales</taxon>
        <taxon>Chloroflexineae</taxon>
        <taxon>Chloroflexaceae</taxon>
        <taxon>Chloroflexus</taxon>
    </lineage>
</organism>
<feature type="transmembrane region" description="Helical" evidence="10">
    <location>
        <begin position="221"/>
        <end position="244"/>
    </location>
</feature>
<keyword evidence="10" id="KW-1003">Cell membrane</keyword>
<evidence type="ECO:0000313" key="14">
    <source>
        <dbReference type="EMBL" id="ABY35598.1"/>
    </source>
</evidence>
<evidence type="ECO:0000256" key="7">
    <source>
        <dbReference type="ARBA" id="ARBA00023010"/>
    </source>
</evidence>
<dbReference type="InterPro" id="IPR026593">
    <property type="entry name" value="SecY"/>
</dbReference>
<dbReference type="PROSITE" id="PS00756">
    <property type="entry name" value="SECY_2"/>
    <property type="match status" value="1"/>
</dbReference>
<dbReference type="FunCoup" id="A9WH86">
    <property type="interactions" value="504"/>
</dbReference>
<comment type="subcellular location">
    <subcellularLocation>
        <location evidence="10">Cell membrane</location>
        <topology evidence="10">Multi-pass membrane protein</topology>
    </subcellularLocation>
    <subcellularLocation>
        <location evidence="1 12">Membrane</location>
        <topology evidence="1 12">Multi-pass membrane protein</topology>
    </subcellularLocation>
</comment>
<keyword evidence="15" id="KW-1185">Reference proteome</keyword>
<comment type="subunit">
    <text evidence="10">Component of the Sec protein translocase complex. Heterotrimer consisting of SecY, SecE and SecG subunits. The heterotrimers can form oligomers, although 1 heterotrimer is thought to be able to translocate proteins. Interacts with the ribosome. Interacts with SecDF, and other proteins may be involved. Interacts with SecA.</text>
</comment>
<evidence type="ECO:0000256" key="2">
    <source>
        <dbReference type="ARBA" id="ARBA00005751"/>
    </source>
</evidence>
<comment type="caution">
    <text evidence="10">Lacks conserved residue(s) required for the propagation of feature annotation.</text>
</comment>
<dbReference type="eggNOG" id="COG0201">
    <property type="taxonomic scope" value="Bacteria"/>
</dbReference>
<dbReference type="PROSITE" id="PS00755">
    <property type="entry name" value="SECY_1"/>
    <property type="match status" value="1"/>
</dbReference>
<dbReference type="NCBIfam" id="TIGR00967">
    <property type="entry name" value="3a0501s007"/>
    <property type="match status" value="1"/>
</dbReference>
<dbReference type="AlphaFoldDB" id="A9WH86"/>
<evidence type="ECO:0000256" key="4">
    <source>
        <dbReference type="ARBA" id="ARBA00022692"/>
    </source>
</evidence>
<dbReference type="SUPFAM" id="SSF103491">
    <property type="entry name" value="Preprotein translocase SecY subunit"/>
    <property type="match status" value="1"/>
</dbReference>
<keyword evidence="6 10" id="KW-1133">Transmembrane helix</keyword>
<comment type="similarity">
    <text evidence="2 10 13">Belongs to the SecY/SEC61-alpha family.</text>
</comment>
<dbReference type="GO" id="GO:0008320">
    <property type="term" value="F:protein transmembrane transporter activity"/>
    <property type="evidence" value="ECO:0000318"/>
    <property type="project" value="GO_Central"/>
</dbReference>
<dbReference type="HOGENOM" id="CLU_030313_0_0_0"/>
<dbReference type="InterPro" id="IPR030659">
    <property type="entry name" value="SecY_CS"/>
</dbReference>
<sequence>MLQAVLRAIQLPDLRRRILFTLGMLFLFRLIAHIPVPNINPTTLEQLRQALATNQLAQLLNLFAGGALENFSVAAMGVYPYITAQIIIQLLQPLIPALQELQKEGEQGRLRLNRYQLWLTVPLAYLQAYGQTLTLERTINPNNDPTLSLFRTPFDLGANFLPTFTVLTTMVAGTMLLIWLGEQINERGIGNGISIIIFGGIVSRLPGLIIQGFQISQAGDFSTILGLIGFVAIALLTIVGIVLVQEGQRRIRVQYARRVRGNKVYGGQSSFIPLKVNSAGMIPLIFAQSIIIFPGIVASWFYRPGAEGIGNAIAGFFYNTFNPTGQGGGIVYMTLLFLLTVGFTYFYTVVIFTQQDLAENLQRNGGFIPGIRPGKKTEEYLMKVLNRITLAGALFLGLIAVLPFLTQSITGVQIGLGSTALLIVVGVAVDTMRQLEAQLIMRDYEGFLTR</sequence>
<dbReference type="InterPro" id="IPR023201">
    <property type="entry name" value="SecY_dom_sf"/>
</dbReference>
<dbReference type="GO" id="GO:0031522">
    <property type="term" value="C:cell envelope Sec protein transport complex"/>
    <property type="evidence" value="ECO:0000318"/>
    <property type="project" value="GO_Central"/>
</dbReference>
<reference evidence="15" key="1">
    <citation type="journal article" date="2011" name="BMC Genomics">
        <title>Complete genome sequence of the filamentous anoxygenic phototrophic bacterium Chloroflexus aurantiacus.</title>
        <authorList>
            <person name="Tang K.H."/>
            <person name="Barry K."/>
            <person name="Chertkov O."/>
            <person name="Dalin E."/>
            <person name="Han C.S."/>
            <person name="Hauser L.J."/>
            <person name="Honchak B.M."/>
            <person name="Karbach L.E."/>
            <person name="Land M.L."/>
            <person name="Lapidus A."/>
            <person name="Larimer F.W."/>
            <person name="Mikhailova N."/>
            <person name="Pitluck S."/>
            <person name="Pierson B.K."/>
            <person name="Blankenship R.E."/>
        </authorList>
    </citation>
    <scope>NUCLEOTIDE SEQUENCE [LARGE SCALE GENOMIC DNA]</scope>
    <source>
        <strain evidence="15">ATCC 29366 / DSM 635 / J-10-fl</strain>
    </source>
</reference>
<evidence type="ECO:0000256" key="1">
    <source>
        <dbReference type="ARBA" id="ARBA00004141"/>
    </source>
</evidence>
<feature type="transmembrane region" description="Helical" evidence="10">
    <location>
        <begin position="330"/>
        <end position="353"/>
    </location>
</feature>
<dbReference type="STRING" id="324602.Caur_2389"/>
<feature type="transmembrane region" description="Helical" evidence="10">
    <location>
        <begin position="160"/>
        <end position="180"/>
    </location>
</feature>
<dbReference type="PATRIC" id="fig|324602.8.peg.2703"/>
<evidence type="ECO:0000256" key="10">
    <source>
        <dbReference type="HAMAP-Rule" id="MF_01465"/>
    </source>
</evidence>
<dbReference type="RefSeq" id="WP_012258251.1">
    <property type="nucleotide sequence ID" value="NC_010175.1"/>
</dbReference>
<evidence type="ECO:0000256" key="6">
    <source>
        <dbReference type="ARBA" id="ARBA00022989"/>
    </source>
</evidence>
<dbReference type="EMBL" id="CP000909">
    <property type="protein sequence ID" value="ABY35598.1"/>
    <property type="molecule type" value="Genomic_DNA"/>
</dbReference>
<protein>
    <recommendedName>
        <fullName evidence="9 10">Protein translocase subunit SecY</fullName>
    </recommendedName>
</protein>
<dbReference type="KEGG" id="cau:Caur_2389"/>
<evidence type="ECO:0000256" key="11">
    <source>
        <dbReference type="RuleBase" id="RU000537"/>
    </source>
</evidence>
<keyword evidence="5 10" id="KW-0653">Protein transport</keyword>
<feature type="transmembrane region" description="Helical" evidence="10">
    <location>
        <begin position="192"/>
        <end position="215"/>
    </location>
</feature>
<evidence type="ECO:0000313" key="15">
    <source>
        <dbReference type="Proteomes" id="UP000002008"/>
    </source>
</evidence>
<dbReference type="GO" id="GO:0005886">
    <property type="term" value="C:plasma membrane"/>
    <property type="evidence" value="ECO:0000318"/>
    <property type="project" value="GO_Central"/>
</dbReference>
<evidence type="ECO:0000256" key="12">
    <source>
        <dbReference type="RuleBase" id="RU003484"/>
    </source>
</evidence>
<dbReference type="InParanoid" id="A9WH86"/>
<evidence type="ECO:0000256" key="5">
    <source>
        <dbReference type="ARBA" id="ARBA00022927"/>
    </source>
</evidence>
<dbReference type="Pfam" id="PF00344">
    <property type="entry name" value="SecY"/>
    <property type="match status" value="1"/>
</dbReference>
<evidence type="ECO:0000256" key="13">
    <source>
        <dbReference type="RuleBase" id="RU004349"/>
    </source>
</evidence>
<gene>
    <name evidence="10" type="primary">secY</name>
    <name evidence="14" type="ordered locus">Caur_2389</name>
</gene>
<keyword evidence="8 10" id="KW-0472">Membrane</keyword>
<feature type="transmembrane region" description="Helical" evidence="10">
    <location>
        <begin position="411"/>
        <end position="432"/>
    </location>
</feature>
<keyword evidence="7 10" id="KW-0811">Translocation</keyword>
<keyword evidence="3 10" id="KW-0813">Transport</keyword>
<evidence type="ECO:0000256" key="9">
    <source>
        <dbReference type="ARBA" id="ARBA00039733"/>
    </source>
</evidence>
<dbReference type="FunFam" id="1.10.3370.10:FF:000001">
    <property type="entry name" value="Preprotein translocase subunit SecY"/>
    <property type="match status" value="1"/>
</dbReference>
<accession>A9WH86</accession>
<dbReference type="EnsemblBacteria" id="ABY35598">
    <property type="protein sequence ID" value="ABY35598"/>
    <property type="gene ID" value="Caur_2389"/>
</dbReference>
<keyword evidence="4 10" id="KW-0812">Transmembrane</keyword>
<dbReference type="GO" id="GO:0005048">
    <property type="term" value="F:signal sequence binding"/>
    <property type="evidence" value="ECO:0000318"/>
    <property type="project" value="GO_Central"/>
</dbReference>
<dbReference type="PIRSF" id="PIRSF004557">
    <property type="entry name" value="SecY"/>
    <property type="match status" value="1"/>
</dbReference>
<dbReference type="HAMAP" id="MF_01465">
    <property type="entry name" value="SecY"/>
    <property type="match status" value="1"/>
</dbReference>